<sequence>MQPSAHPTYVRWLTKTGAQYSAVEYSNVIIVERKESAEASQVIPEFRQDVSDSNLHGEFAEIFAVICRDCCIVSHSGHALANASRAASERARMLTDACERARHVPENVERAIRIINSQAFEADSRAAVVEGEVQAWAEQYRRAVEAHVRALCAAATRARDQYRRQVDDRTRQLEDNAKDAQHAVKFAEEAGDCYRFLILVPQTPIVLRDTFGRIDLEPIKNLLPQVPSCFGRHFEASVPAPLTKSSIKRPASSILPNPASDMSVVRGQVLSSAREDELLSLYGAVAARLQRVCEARAGGAPRCELRFAPAAPAPHDPRLVGRLLTRAAHPDHCLLHTDGHSPYITYL</sequence>
<accession>A0A9N9QW97</accession>
<evidence type="ECO:0000313" key="3">
    <source>
        <dbReference type="Proteomes" id="UP001153714"/>
    </source>
</evidence>
<feature type="coiled-coil region" evidence="1">
    <location>
        <begin position="163"/>
        <end position="190"/>
    </location>
</feature>
<keyword evidence="3" id="KW-1185">Reference proteome</keyword>
<protein>
    <submittedName>
        <fullName evidence="2">Uncharacterized protein</fullName>
    </submittedName>
</protein>
<dbReference type="OrthoDB" id="264520at2759"/>
<evidence type="ECO:0000313" key="2">
    <source>
        <dbReference type="EMBL" id="CAG9784673.1"/>
    </source>
</evidence>
<organism evidence="2 3">
    <name type="scientific">Diatraea saccharalis</name>
    <name type="common">sugarcane borer</name>
    <dbReference type="NCBI Taxonomy" id="40085"/>
    <lineage>
        <taxon>Eukaryota</taxon>
        <taxon>Metazoa</taxon>
        <taxon>Ecdysozoa</taxon>
        <taxon>Arthropoda</taxon>
        <taxon>Hexapoda</taxon>
        <taxon>Insecta</taxon>
        <taxon>Pterygota</taxon>
        <taxon>Neoptera</taxon>
        <taxon>Endopterygota</taxon>
        <taxon>Lepidoptera</taxon>
        <taxon>Glossata</taxon>
        <taxon>Ditrysia</taxon>
        <taxon>Pyraloidea</taxon>
        <taxon>Crambidae</taxon>
        <taxon>Crambinae</taxon>
        <taxon>Diatraea</taxon>
    </lineage>
</organism>
<name>A0A9N9QW97_9NEOP</name>
<dbReference type="EMBL" id="OU893343">
    <property type="protein sequence ID" value="CAG9784673.1"/>
    <property type="molecule type" value="Genomic_DNA"/>
</dbReference>
<keyword evidence="1" id="KW-0175">Coiled coil</keyword>
<reference evidence="2" key="1">
    <citation type="submission" date="2021-12" db="EMBL/GenBank/DDBJ databases">
        <authorList>
            <person name="King R."/>
        </authorList>
    </citation>
    <scope>NUCLEOTIDE SEQUENCE</scope>
</reference>
<gene>
    <name evidence="2" type="ORF">DIATSA_LOCUS2750</name>
</gene>
<reference evidence="2" key="2">
    <citation type="submission" date="2022-10" db="EMBL/GenBank/DDBJ databases">
        <authorList>
            <consortium name="ENA_rothamsted_submissions"/>
            <consortium name="culmorum"/>
            <person name="King R."/>
        </authorList>
    </citation>
    <scope>NUCLEOTIDE SEQUENCE</scope>
</reference>
<evidence type="ECO:0000256" key="1">
    <source>
        <dbReference type="SAM" id="Coils"/>
    </source>
</evidence>
<dbReference type="Proteomes" id="UP001153714">
    <property type="component" value="Chromosome 12"/>
</dbReference>
<dbReference type="AlphaFoldDB" id="A0A9N9QW97"/>
<proteinExistence type="predicted"/>